<organism evidence="2 3">
    <name type="scientific">Pristionchus fissidentatus</name>
    <dbReference type="NCBI Taxonomy" id="1538716"/>
    <lineage>
        <taxon>Eukaryota</taxon>
        <taxon>Metazoa</taxon>
        <taxon>Ecdysozoa</taxon>
        <taxon>Nematoda</taxon>
        <taxon>Chromadorea</taxon>
        <taxon>Rhabditida</taxon>
        <taxon>Rhabditina</taxon>
        <taxon>Diplogasteromorpha</taxon>
        <taxon>Diplogasteroidea</taxon>
        <taxon>Neodiplogasteridae</taxon>
        <taxon>Pristionchus</taxon>
    </lineage>
</organism>
<reference evidence="2" key="1">
    <citation type="submission" date="2023-10" db="EMBL/GenBank/DDBJ databases">
        <title>Genome assembly of Pristionchus species.</title>
        <authorList>
            <person name="Yoshida K."/>
            <person name="Sommer R.J."/>
        </authorList>
    </citation>
    <scope>NUCLEOTIDE SEQUENCE</scope>
    <source>
        <strain evidence="2">RS5133</strain>
    </source>
</reference>
<sequence length="137" mass="16003">VHSRHCLHCCCSPAPVPAVGAANRCRLESGVVRAQTSRIRGTRGLITLRFLFRRIFRPFFRISRAYPHLLPTQLPRLPHLRHRPARRRCGTQEEQNYNNHNNYRNPDDYQEKTAGIQGPGTKKYRNHHHPSTNDYRS</sequence>
<evidence type="ECO:0000256" key="1">
    <source>
        <dbReference type="SAM" id="MobiDB-lite"/>
    </source>
</evidence>
<gene>
    <name evidence="2" type="ORF">PFISCL1PPCAC_2832</name>
</gene>
<protein>
    <submittedName>
        <fullName evidence="2">Uncharacterized protein</fullName>
    </submittedName>
</protein>
<proteinExistence type="predicted"/>
<evidence type="ECO:0000313" key="3">
    <source>
        <dbReference type="Proteomes" id="UP001432322"/>
    </source>
</evidence>
<dbReference type="AlphaFoldDB" id="A0AAV5V148"/>
<feature type="region of interest" description="Disordered" evidence="1">
    <location>
        <begin position="81"/>
        <end position="137"/>
    </location>
</feature>
<keyword evidence="3" id="KW-1185">Reference proteome</keyword>
<accession>A0AAV5V148</accession>
<dbReference type="Proteomes" id="UP001432322">
    <property type="component" value="Unassembled WGS sequence"/>
</dbReference>
<evidence type="ECO:0000313" key="2">
    <source>
        <dbReference type="EMBL" id="GMT11535.1"/>
    </source>
</evidence>
<feature type="non-terminal residue" evidence="2">
    <location>
        <position position="1"/>
    </location>
</feature>
<name>A0AAV5V148_9BILA</name>
<dbReference type="EMBL" id="BTSY01000001">
    <property type="protein sequence ID" value="GMT11535.1"/>
    <property type="molecule type" value="Genomic_DNA"/>
</dbReference>
<comment type="caution">
    <text evidence="2">The sequence shown here is derived from an EMBL/GenBank/DDBJ whole genome shotgun (WGS) entry which is preliminary data.</text>
</comment>